<evidence type="ECO:0000256" key="3">
    <source>
        <dbReference type="ARBA" id="ARBA00022737"/>
    </source>
</evidence>
<feature type="region of interest" description="Disordered" evidence="9">
    <location>
        <begin position="714"/>
        <end position="857"/>
    </location>
</feature>
<feature type="compositionally biased region" description="Low complexity" evidence="9">
    <location>
        <begin position="66"/>
        <end position="79"/>
    </location>
</feature>
<feature type="compositionally biased region" description="Acidic residues" evidence="9">
    <location>
        <begin position="389"/>
        <end position="399"/>
    </location>
</feature>
<feature type="region of interest" description="Disordered" evidence="9">
    <location>
        <begin position="19"/>
        <end position="321"/>
    </location>
</feature>
<dbReference type="GO" id="GO:0048788">
    <property type="term" value="C:cytoskeleton of presynaptic active zone"/>
    <property type="evidence" value="ECO:0007669"/>
    <property type="project" value="TreeGrafter"/>
</dbReference>
<feature type="domain" description="C2" evidence="10">
    <location>
        <begin position="1249"/>
        <end position="1367"/>
    </location>
</feature>
<dbReference type="GO" id="GO:0031267">
    <property type="term" value="F:small GTPase binding"/>
    <property type="evidence" value="ECO:0007669"/>
    <property type="project" value="InterPro"/>
</dbReference>
<feature type="compositionally biased region" description="Polar residues" evidence="9">
    <location>
        <begin position="969"/>
        <end position="985"/>
    </location>
</feature>
<feature type="region of interest" description="Disordered" evidence="9">
    <location>
        <begin position="889"/>
        <end position="998"/>
    </location>
</feature>
<evidence type="ECO:0000256" key="1">
    <source>
        <dbReference type="ARBA" id="ARBA00022553"/>
    </source>
</evidence>
<sequence length="1403" mass="157524">MWVCNLCRKQQEILTKSGAWFFGSGPQPSPSQDGTLSDTATGASSDAPREKKARLQERSRSQTPLSTAAASSQEISSSSVQPDRRKGAEVSQPAMGPDQKQASRSRSEPPKERKKAVLISDQNGKGVKSERKRVPKSSLQKEGPTDDRERKERHEGRRLEKGKSQDYPDLPEKLEEGKVPDDEKQRKEDEYHTCYKSDPNLARYPVKPHPEEQQMRMHAKVSKARHERRHSDVALPHTEMEEAEVPENKLGKRSQLQGTQDRKSLVETQRSYSIDRTGDVRISVSKQLTNHSPPTPRHSPVPIEHVEYKNHDSFIKQSRLDPSSAILMRKAKREKMETMLRNDSLSSDQSESVRPSPPKPHRAKRGGKKRQMSVSSSEEEGASTPEYTSCEDVEIESESVSEKGDLDYYWLDPATWHSRETSPISSHPVTWQPSKEGDRLIGRVILNKRTTMPKESGALLGLKVVGGKMTELGRLGAFITKVKKGSLADVVGHLRAGDEVLEWNGKPLPGATNEEVYNIILESKSEPQVEIIVSRPIGDIPRIPETSHPPLESSSSSFESQKMERPSISVISPTSPGALRDAPQVLPGQLSVKLWYDKVGHQLIVNVLQATDLPPRVDGRPRNPYVKMYFLPDRSDKSKRRTKTVKKSLEPKWNQTFLYSHVHRRDFRERMLEITVWDQPRVQEEESEFLGEILIELETALLDDEPHWYKLQTHDESSLPLPQPSPFMPRRHVHGGESTSKKLQRSRPISDSDISDFDVDDGIGVVPPGYRSSTRESKSTTLTVPEQQRTTTHHRSRSVSPHRGDDQGRPRSRLPNVPLQRSLDEIHQMRRSRSPTRHHDASRTPVDYRSREMDSQYLSDQESELLMLPRAKRGRSAECLHTISELQPSLDRARSASTNCLRPDTSLHSPERERGRWSPSLERRRPTSPRIHIQHASPEDDRQSRKVERYSSQKQARKGPAAETERTHQQGSPTQSPPADTSFSSRRGRQLPQVPVRSGSIEQASLVVEERTRQMKMKVHRYNQTSGSGSSQEHEREQYTKYNIQTDQYRSCDNVSAKSSDSDVSDVSAISRTSSASRLSSTSFMSEQSERPRGRIRRMGTSGRITKSTSVSGEMYKLEHIDGSQSDTAVGMVGTGGKKRRSSFSAKVVAIVSRRSRSTSQLSQTEAGSKKLKSTIQRSTETGMAAEMRSRMVRQPSRESTDGSINSYSSEGNLIFPGVRLGADSQFSDFLDGLGPAQLVGRQTLATPAMGDIQIGMVDKKGQLEVEVIRARGLIQKPGSKSTPAPYVKVYLLENGACIAKKKTRIARKTLDPLYQQTLVFEESPQGKVLQVIVWGDYGRMDHKCFMGVAQILLEELDLSSVVIGWYKLFPPSSLVDPTLTPLTRRASQSSLESSTGPPCIRS</sequence>
<feature type="region of interest" description="Disordered" evidence="9">
    <location>
        <begin position="1052"/>
        <end position="1094"/>
    </location>
</feature>
<keyword evidence="5" id="KW-0221">Differentiation</keyword>
<evidence type="ECO:0000256" key="6">
    <source>
        <dbReference type="ARBA" id="ARBA00022833"/>
    </source>
</evidence>
<feature type="domain" description="C2" evidence="10">
    <location>
        <begin position="586"/>
        <end position="709"/>
    </location>
</feature>
<feature type="compositionally biased region" description="Basic and acidic residues" evidence="9">
    <location>
        <begin position="47"/>
        <end position="60"/>
    </location>
</feature>
<feature type="region of interest" description="Disordered" evidence="9">
    <location>
        <begin position="542"/>
        <end position="566"/>
    </location>
</feature>
<dbReference type="InterPro" id="IPR000008">
    <property type="entry name" value="C2_dom"/>
</dbReference>
<evidence type="ECO:0000256" key="4">
    <source>
        <dbReference type="ARBA" id="ARBA00022771"/>
    </source>
</evidence>
<dbReference type="InterPro" id="IPR039032">
    <property type="entry name" value="Rim-like"/>
</dbReference>
<dbReference type="GO" id="GO:0030154">
    <property type="term" value="P:cell differentiation"/>
    <property type="evidence" value="ECO:0007669"/>
    <property type="project" value="UniProtKB-KW"/>
</dbReference>
<keyword evidence="2" id="KW-0479">Metal-binding</keyword>
<feature type="compositionally biased region" description="Polar residues" evidence="9">
    <location>
        <begin position="779"/>
        <end position="790"/>
    </location>
</feature>
<evidence type="ECO:0000256" key="7">
    <source>
        <dbReference type="ARBA" id="ARBA00023018"/>
    </source>
</evidence>
<feature type="compositionally biased region" description="Low complexity" evidence="9">
    <location>
        <begin position="1065"/>
        <end position="1086"/>
    </location>
</feature>
<dbReference type="InterPro" id="IPR013083">
    <property type="entry name" value="Znf_RING/FYVE/PHD"/>
</dbReference>
<feature type="domain" description="PDZ" evidence="11">
    <location>
        <begin position="449"/>
        <end position="535"/>
    </location>
</feature>
<dbReference type="Gene3D" id="2.30.42.10">
    <property type="match status" value="1"/>
</dbReference>
<name>A0A8N5ELK1_GEOFO</name>
<dbReference type="GO" id="GO:0048791">
    <property type="term" value="P:calcium ion-regulated exocytosis of neurotransmitter"/>
    <property type="evidence" value="ECO:0007669"/>
    <property type="project" value="TreeGrafter"/>
</dbReference>
<dbReference type="PROSITE" id="PS50004">
    <property type="entry name" value="C2"/>
    <property type="match status" value="2"/>
</dbReference>
<feature type="compositionally biased region" description="Basic residues" evidence="9">
    <location>
        <begin position="359"/>
        <end position="371"/>
    </location>
</feature>
<dbReference type="SUPFAM" id="SSF50156">
    <property type="entry name" value="PDZ domain-like"/>
    <property type="match status" value="1"/>
</dbReference>
<protein>
    <submittedName>
        <fullName evidence="13">Regulating synaptic membrane exocytosis protein 1 isoform X11</fullName>
    </submittedName>
</protein>
<keyword evidence="6" id="KW-0862">Zinc</keyword>
<dbReference type="CTD" id="22999"/>
<keyword evidence="7" id="KW-0770">Synapse</keyword>
<dbReference type="GO" id="GO:0048167">
    <property type="term" value="P:regulation of synaptic plasticity"/>
    <property type="evidence" value="ECO:0007669"/>
    <property type="project" value="TreeGrafter"/>
</dbReference>
<feature type="compositionally biased region" description="Basic residues" evidence="9">
    <location>
        <begin position="217"/>
        <end position="228"/>
    </location>
</feature>
<dbReference type="CDD" id="cd06714">
    <property type="entry name" value="PDZ_RIM-like"/>
    <property type="match status" value="1"/>
</dbReference>
<dbReference type="InterPro" id="IPR036034">
    <property type="entry name" value="PDZ_sf"/>
</dbReference>
<feature type="compositionally biased region" description="Basic and acidic residues" evidence="9">
    <location>
        <begin position="909"/>
        <end position="925"/>
    </location>
</feature>
<feature type="compositionally biased region" description="Low complexity" evidence="9">
    <location>
        <begin position="544"/>
        <end position="560"/>
    </location>
</feature>
<keyword evidence="1" id="KW-0597">Phosphoprotein</keyword>
<dbReference type="Proteomes" id="UP000504602">
    <property type="component" value="Unplaced"/>
</dbReference>
<dbReference type="Gene3D" id="3.30.40.10">
    <property type="entry name" value="Zinc/RING finger domain, C3HC4 (zinc finger)"/>
    <property type="match status" value="1"/>
</dbReference>
<evidence type="ECO:0000259" key="10">
    <source>
        <dbReference type="PROSITE" id="PS50004"/>
    </source>
</evidence>
<dbReference type="GO" id="GO:2000300">
    <property type="term" value="P:regulation of synaptic vesicle exocytosis"/>
    <property type="evidence" value="ECO:0007669"/>
    <property type="project" value="TreeGrafter"/>
</dbReference>
<dbReference type="PROSITE" id="PS50106">
    <property type="entry name" value="PDZ"/>
    <property type="match status" value="1"/>
</dbReference>
<dbReference type="PANTHER" id="PTHR12157:SF18">
    <property type="entry name" value="REGULATING SYNAPTIC MEMBRANE EXOCYTOSIS PROTEIN 1"/>
    <property type="match status" value="1"/>
</dbReference>
<keyword evidence="12" id="KW-1185">Reference proteome</keyword>
<dbReference type="RefSeq" id="XP_030913022.1">
    <property type="nucleotide sequence ID" value="XM_031057162.1"/>
</dbReference>
<dbReference type="GO" id="GO:0050806">
    <property type="term" value="P:positive regulation of synaptic transmission"/>
    <property type="evidence" value="ECO:0007669"/>
    <property type="project" value="TreeGrafter"/>
</dbReference>
<dbReference type="Gene3D" id="2.60.40.150">
    <property type="entry name" value="C2 domain"/>
    <property type="match status" value="2"/>
</dbReference>
<proteinExistence type="predicted"/>
<evidence type="ECO:0000313" key="13">
    <source>
        <dbReference type="RefSeq" id="XP_030913022.1"/>
    </source>
</evidence>
<feature type="compositionally biased region" description="Polar residues" evidence="9">
    <location>
        <begin position="341"/>
        <end position="353"/>
    </location>
</feature>
<evidence type="ECO:0000256" key="2">
    <source>
        <dbReference type="ARBA" id="ARBA00022723"/>
    </source>
</evidence>
<dbReference type="Pfam" id="PF00595">
    <property type="entry name" value="PDZ"/>
    <property type="match status" value="1"/>
</dbReference>
<feature type="region of interest" description="Disordered" evidence="9">
    <location>
        <begin position="1155"/>
        <end position="1206"/>
    </location>
</feature>
<dbReference type="GO" id="GO:0044325">
    <property type="term" value="F:transmembrane transporter binding"/>
    <property type="evidence" value="ECO:0007669"/>
    <property type="project" value="TreeGrafter"/>
</dbReference>
<feature type="compositionally biased region" description="Basic and acidic residues" evidence="9">
    <location>
        <begin position="143"/>
        <end position="195"/>
    </location>
</feature>
<dbReference type="CDD" id="cd04028">
    <property type="entry name" value="C2B_RIM1alpha"/>
    <property type="match status" value="1"/>
</dbReference>
<dbReference type="GO" id="GO:0042734">
    <property type="term" value="C:presynaptic membrane"/>
    <property type="evidence" value="ECO:0007669"/>
    <property type="project" value="TreeGrafter"/>
</dbReference>
<organism evidence="12 13">
    <name type="scientific">Geospiza fortis</name>
    <name type="common">Medium ground-finch</name>
    <dbReference type="NCBI Taxonomy" id="48883"/>
    <lineage>
        <taxon>Eukaryota</taxon>
        <taxon>Metazoa</taxon>
        <taxon>Chordata</taxon>
        <taxon>Craniata</taxon>
        <taxon>Vertebrata</taxon>
        <taxon>Euteleostomi</taxon>
        <taxon>Archelosauria</taxon>
        <taxon>Archosauria</taxon>
        <taxon>Dinosauria</taxon>
        <taxon>Saurischia</taxon>
        <taxon>Theropoda</taxon>
        <taxon>Coelurosauria</taxon>
        <taxon>Aves</taxon>
        <taxon>Neognathae</taxon>
        <taxon>Neoaves</taxon>
        <taxon>Telluraves</taxon>
        <taxon>Australaves</taxon>
        <taxon>Passeriformes</taxon>
        <taxon>Thraupidae</taxon>
        <taxon>Geospiza</taxon>
    </lineage>
</organism>
<evidence type="ECO:0000256" key="9">
    <source>
        <dbReference type="SAM" id="MobiDB-lite"/>
    </source>
</evidence>
<dbReference type="SUPFAM" id="SSF49562">
    <property type="entry name" value="C2 domain (Calcium/lipid-binding domain, CaLB)"/>
    <property type="match status" value="2"/>
</dbReference>
<dbReference type="GO" id="GO:0042391">
    <property type="term" value="P:regulation of membrane potential"/>
    <property type="evidence" value="ECO:0007669"/>
    <property type="project" value="TreeGrafter"/>
</dbReference>
<accession>A0A8N5ELK1</accession>
<feature type="compositionally biased region" description="Basic and acidic residues" evidence="9">
    <location>
        <begin position="937"/>
        <end position="951"/>
    </location>
</feature>
<dbReference type="FunFam" id="2.60.40.150:FF:000001">
    <property type="entry name" value="Regulating synaptic membrane exocytosis 3, isoform CRA_a"/>
    <property type="match status" value="1"/>
</dbReference>
<dbReference type="CDD" id="cd04031">
    <property type="entry name" value="C2A_RIM1alpha"/>
    <property type="match status" value="1"/>
</dbReference>
<dbReference type="GO" id="GO:0008270">
    <property type="term" value="F:zinc ion binding"/>
    <property type="evidence" value="ECO:0007669"/>
    <property type="project" value="UniProtKB-KW"/>
</dbReference>
<dbReference type="SMART" id="SM00239">
    <property type="entry name" value="C2"/>
    <property type="match status" value="2"/>
</dbReference>
<evidence type="ECO:0000256" key="5">
    <source>
        <dbReference type="ARBA" id="ARBA00022782"/>
    </source>
</evidence>
<reference evidence="13" key="1">
    <citation type="submission" date="2025-08" db="UniProtKB">
        <authorList>
            <consortium name="RefSeq"/>
        </authorList>
    </citation>
    <scope>IDENTIFICATION</scope>
</reference>
<feature type="region of interest" description="Disordered" evidence="9">
    <location>
        <begin position="338"/>
        <end position="399"/>
    </location>
</feature>
<dbReference type="GeneID" id="102034000"/>
<evidence type="ECO:0000313" key="12">
    <source>
        <dbReference type="Proteomes" id="UP000504602"/>
    </source>
</evidence>
<evidence type="ECO:0000259" key="11">
    <source>
        <dbReference type="PROSITE" id="PS50106"/>
    </source>
</evidence>
<dbReference type="PANTHER" id="PTHR12157">
    <property type="entry name" value="REGULATING SYNAPTIC MEMBRANE EXOCYTOSIS PROTEIN"/>
    <property type="match status" value="1"/>
</dbReference>
<feature type="compositionally biased region" description="Basic and acidic residues" evidence="9">
    <location>
        <begin position="304"/>
        <end position="314"/>
    </location>
</feature>
<gene>
    <name evidence="13" type="primary">RIMS1</name>
</gene>
<dbReference type="InterPro" id="IPR001478">
    <property type="entry name" value="PDZ"/>
</dbReference>
<dbReference type="InterPro" id="IPR035892">
    <property type="entry name" value="C2_domain_sf"/>
</dbReference>
<keyword evidence="4" id="KW-0863">Zinc-finger</keyword>
<dbReference type="Pfam" id="PF00168">
    <property type="entry name" value="C2"/>
    <property type="match status" value="2"/>
</dbReference>
<keyword evidence="3" id="KW-0677">Repeat</keyword>
<comment type="subcellular location">
    <subcellularLocation>
        <location evidence="8">Synapse</location>
    </subcellularLocation>
</comment>
<dbReference type="FunFam" id="2.30.42.10:FF:000003">
    <property type="entry name" value="Regulating synaptic membrane exocytosis protein 1, putative"/>
    <property type="match status" value="1"/>
</dbReference>
<feature type="compositionally biased region" description="Polar residues" evidence="9">
    <location>
        <begin position="30"/>
        <end position="44"/>
    </location>
</feature>
<dbReference type="FunFam" id="2.60.40.150:FF:000003">
    <property type="entry name" value="Regulating synaptic membrane exocytosis protein 2"/>
    <property type="match status" value="1"/>
</dbReference>
<evidence type="ECO:0000256" key="8">
    <source>
        <dbReference type="ARBA" id="ARBA00034103"/>
    </source>
</evidence>
<feature type="compositionally biased region" description="Basic and acidic residues" evidence="9">
    <location>
        <begin position="837"/>
        <end position="854"/>
    </location>
</feature>
<dbReference type="SMART" id="SM00228">
    <property type="entry name" value="PDZ"/>
    <property type="match status" value="1"/>
</dbReference>